<dbReference type="Proteomes" id="UP000830375">
    <property type="component" value="Unassembled WGS sequence"/>
</dbReference>
<evidence type="ECO:0000313" key="1">
    <source>
        <dbReference type="EMBL" id="KAI2667157.1"/>
    </source>
</evidence>
<evidence type="ECO:0000313" key="2">
    <source>
        <dbReference type="Proteomes" id="UP000830375"/>
    </source>
</evidence>
<sequence>MEMVSLISSGQDLGRDTVQSQTFLQ</sequence>
<reference evidence="1 2" key="1">
    <citation type="submission" date="2022-01" db="EMBL/GenBank/DDBJ databases">
        <title>A high-quality chromosome-level genome assembly of rohu carp, Labeo rohita.</title>
        <authorList>
            <person name="Arick M.A. II"/>
            <person name="Hsu C.-Y."/>
            <person name="Magbanua Z."/>
            <person name="Pechanova O."/>
            <person name="Grover C."/>
            <person name="Miller E."/>
            <person name="Thrash A."/>
            <person name="Ezzel L."/>
            <person name="Alam S."/>
            <person name="Benzie J."/>
            <person name="Hamilton M."/>
            <person name="Karsi A."/>
            <person name="Lawrence M.L."/>
            <person name="Peterson D.G."/>
        </authorList>
    </citation>
    <scope>NUCLEOTIDE SEQUENCE [LARGE SCALE GENOMIC DNA]</scope>
    <source>
        <strain evidence="2">BAU-BD-2019</strain>
        <tissue evidence="1">Blood</tissue>
    </source>
</reference>
<comment type="caution">
    <text evidence="1">The sequence shown here is derived from an EMBL/GenBank/DDBJ whole genome shotgun (WGS) entry which is preliminary data.</text>
</comment>
<keyword evidence="2" id="KW-1185">Reference proteome</keyword>
<protein>
    <submittedName>
        <fullName evidence="1">Uncharacterized protein</fullName>
    </submittedName>
</protein>
<proteinExistence type="predicted"/>
<accession>A0ABQ8MWD3</accession>
<dbReference type="EMBL" id="JACTAM010000002">
    <property type="protein sequence ID" value="KAI2667157.1"/>
    <property type="molecule type" value="Genomic_DNA"/>
</dbReference>
<name>A0ABQ8MWD3_LABRO</name>
<gene>
    <name evidence="1" type="ORF">H4Q32_003567</name>
</gene>
<organism evidence="1 2">
    <name type="scientific">Labeo rohita</name>
    <name type="common">Indian major carp</name>
    <name type="synonym">Cyprinus rohita</name>
    <dbReference type="NCBI Taxonomy" id="84645"/>
    <lineage>
        <taxon>Eukaryota</taxon>
        <taxon>Metazoa</taxon>
        <taxon>Chordata</taxon>
        <taxon>Craniata</taxon>
        <taxon>Vertebrata</taxon>
        <taxon>Euteleostomi</taxon>
        <taxon>Actinopterygii</taxon>
        <taxon>Neopterygii</taxon>
        <taxon>Teleostei</taxon>
        <taxon>Ostariophysi</taxon>
        <taxon>Cypriniformes</taxon>
        <taxon>Cyprinidae</taxon>
        <taxon>Labeoninae</taxon>
        <taxon>Labeonini</taxon>
        <taxon>Labeo</taxon>
    </lineage>
</organism>